<evidence type="ECO:0000256" key="2">
    <source>
        <dbReference type="ARBA" id="ARBA00004687"/>
    </source>
</evidence>
<evidence type="ECO:0000256" key="7">
    <source>
        <dbReference type="ARBA" id="ARBA00022989"/>
    </source>
</evidence>
<accession>A0A4V1M2X2</accession>
<comment type="subcellular location">
    <subcellularLocation>
        <location evidence="1 10">Endoplasmic reticulum membrane</location>
        <topology evidence="1 10">Single-pass membrane protein</topology>
    </subcellularLocation>
</comment>
<dbReference type="GO" id="GO:0006506">
    <property type="term" value="P:GPI anchor biosynthetic process"/>
    <property type="evidence" value="ECO:0007669"/>
    <property type="project" value="UniProtKB-UniPathway"/>
</dbReference>
<sequence>MTSPLNITLLPSPTFHPHLLITPPKPPHSSCDLQLSLLFPDEIFVDPSELSDLWGYPSSSSPSPPQSTNSVGWSLNPQVVDIERPTIFSLPILPTHQNHVDINPSIPLTMLGLELRISGARKQLLDIPLHARYLEPSEEGKKVVQLFTDPKHVSVEWICPKESNILEHLEIHLDPIFVVLPTGRPQDRVAITLITTLVIWLSWTWLVYKIIMTRRRLVSKVKVN</sequence>
<gene>
    <name evidence="11" type="ORF">M231_07878</name>
</gene>
<evidence type="ECO:0000256" key="6">
    <source>
        <dbReference type="ARBA" id="ARBA00022824"/>
    </source>
</evidence>
<dbReference type="OrthoDB" id="5546453at2759"/>
<evidence type="ECO:0000256" key="4">
    <source>
        <dbReference type="ARBA" id="ARBA00022502"/>
    </source>
</evidence>
<dbReference type="InParanoid" id="A0A4V1M2X2"/>
<dbReference type="EMBL" id="SDIL01000179">
    <property type="protein sequence ID" value="RXK34860.1"/>
    <property type="molecule type" value="Genomic_DNA"/>
</dbReference>
<keyword evidence="6 10" id="KW-0256">Endoplasmic reticulum</keyword>
<evidence type="ECO:0000256" key="3">
    <source>
        <dbReference type="ARBA" id="ARBA00010345"/>
    </source>
</evidence>
<dbReference type="InterPro" id="IPR013233">
    <property type="entry name" value="PIG-X/PBN1"/>
</dbReference>
<evidence type="ECO:0000313" key="12">
    <source>
        <dbReference type="Proteomes" id="UP000289152"/>
    </source>
</evidence>
<comment type="pathway">
    <text evidence="2 10">Glycolipid biosynthesis; glycosylphosphatidylinositol-anchor biosynthesis.</text>
</comment>
<dbReference type="UniPathway" id="UPA00196"/>
<comment type="function">
    <text evidence="10">Required for proper folding and/or the stability of a subset of proteins in the endoplasmic reticulum. Component of glycosylphosphatidylinositol-mannosyltransferase 1 which transfers the first of the 4 mannoses in the GPI-anchor precursors during GPI-anchor biosynthesis. Probably acts by stabilizing the mannosyltransferase GPI14.</text>
</comment>
<feature type="transmembrane region" description="Helical" evidence="10">
    <location>
        <begin position="189"/>
        <end position="208"/>
    </location>
</feature>
<dbReference type="GO" id="GO:0005789">
    <property type="term" value="C:endoplasmic reticulum membrane"/>
    <property type="evidence" value="ECO:0007669"/>
    <property type="project" value="UniProtKB-SubCell"/>
</dbReference>
<dbReference type="AlphaFoldDB" id="A0A4V1M2X2"/>
<keyword evidence="4 10" id="KW-0337">GPI-anchor biosynthesis</keyword>
<evidence type="ECO:0000256" key="9">
    <source>
        <dbReference type="ARBA" id="ARBA00023180"/>
    </source>
</evidence>
<dbReference type="Proteomes" id="UP000289152">
    <property type="component" value="Unassembled WGS sequence"/>
</dbReference>
<keyword evidence="9" id="KW-0325">Glycoprotein</keyword>
<keyword evidence="7 10" id="KW-1133">Transmembrane helix</keyword>
<proteinExistence type="inferred from homology"/>
<evidence type="ECO:0000256" key="10">
    <source>
        <dbReference type="RuleBase" id="RU366056"/>
    </source>
</evidence>
<keyword evidence="5 10" id="KW-0812">Transmembrane</keyword>
<reference evidence="11 12" key="1">
    <citation type="submission" date="2016-06" db="EMBL/GenBank/DDBJ databases">
        <title>Evolution of pathogenesis and genome organization in the Tremellales.</title>
        <authorList>
            <person name="Cuomo C."/>
            <person name="Litvintseva A."/>
            <person name="Heitman J."/>
            <person name="Chen Y."/>
            <person name="Sun S."/>
            <person name="Springer D."/>
            <person name="Dromer F."/>
            <person name="Young S."/>
            <person name="Zeng Q."/>
            <person name="Chapman S."/>
            <person name="Gujja S."/>
            <person name="Saif S."/>
            <person name="Birren B."/>
        </authorList>
    </citation>
    <scope>NUCLEOTIDE SEQUENCE [LARGE SCALE GENOMIC DNA]</scope>
    <source>
        <strain evidence="11 12">ATCC 28783</strain>
    </source>
</reference>
<dbReference type="STRING" id="5217.A0A4V1M2X2"/>
<evidence type="ECO:0000256" key="5">
    <source>
        <dbReference type="ARBA" id="ARBA00022692"/>
    </source>
</evidence>
<evidence type="ECO:0000256" key="8">
    <source>
        <dbReference type="ARBA" id="ARBA00023136"/>
    </source>
</evidence>
<keyword evidence="12" id="KW-1185">Reference proteome</keyword>
<evidence type="ECO:0000313" key="11">
    <source>
        <dbReference type="EMBL" id="RXK34860.1"/>
    </source>
</evidence>
<evidence type="ECO:0000256" key="1">
    <source>
        <dbReference type="ARBA" id="ARBA00004389"/>
    </source>
</evidence>
<organism evidence="11 12">
    <name type="scientific">Tremella mesenterica</name>
    <name type="common">Jelly fungus</name>
    <dbReference type="NCBI Taxonomy" id="5217"/>
    <lineage>
        <taxon>Eukaryota</taxon>
        <taxon>Fungi</taxon>
        <taxon>Dikarya</taxon>
        <taxon>Basidiomycota</taxon>
        <taxon>Agaricomycotina</taxon>
        <taxon>Tremellomycetes</taxon>
        <taxon>Tremellales</taxon>
        <taxon>Tremellaceae</taxon>
        <taxon>Tremella</taxon>
    </lineage>
</organism>
<keyword evidence="8 10" id="KW-0472">Membrane</keyword>
<comment type="caution">
    <text evidence="11">The sequence shown here is derived from an EMBL/GenBank/DDBJ whole genome shotgun (WGS) entry which is preliminary data.</text>
</comment>
<protein>
    <recommendedName>
        <fullName evidence="10">Protein PBN1</fullName>
    </recommendedName>
</protein>
<dbReference type="Pfam" id="PF08320">
    <property type="entry name" value="PIG-X"/>
    <property type="match status" value="1"/>
</dbReference>
<name>A0A4V1M2X2_TREME</name>
<comment type="similarity">
    <text evidence="3 10">Belongs to the PIGX family.</text>
</comment>